<proteinExistence type="predicted"/>
<organism evidence="2 3">
    <name type="scientific">Babesia caballi</name>
    <dbReference type="NCBI Taxonomy" id="5871"/>
    <lineage>
        <taxon>Eukaryota</taxon>
        <taxon>Sar</taxon>
        <taxon>Alveolata</taxon>
        <taxon>Apicomplexa</taxon>
        <taxon>Aconoidasida</taxon>
        <taxon>Piroplasmida</taxon>
        <taxon>Babesiidae</taxon>
        <taxon>Babesia</taxon>
    </lineage>
</organism>
<sequence>MAGQYNQAEHKFTASQVSARSDAGLRPSDYRKGTSRMLAEVAGGMSKSKAKVLKPVKEARPLRGALGLSSALSTAMRALAGRGLSKAIMADAEGRGGP</sequence>
<dbReference type="GeneID" id="94192830"/>
<dbReference type="RefSeq" id="XP_067713418.1">
    <property type="nucleotide sequence ID" value="XM_067857317.1"/>
</dbReference>
<evidence type="ECO:0000313" key="2">
    <source>
        <dbReference type="EMBL" id="GIX61347.1"/>
    </source>
</evidence>
<evidence type="ECO:0000256" key="1">
    <source>
        <dbReference type="SAM" id="MobiDB-lite"/>
    </source>
</evidence>
<dbReference type="AlphaFoldDB" id="A0AAV4LP20"/>
<name>A0AAV4LP20_BABCB</name>
<accession>A0AAV4LP20</accession>
<dbReference type="Proteomes" id="UP001497744">
    <property type="component" value="Unassembled WGS sequence"/>
</dbReference>
<gene>
    <name evidence="2" type="ORF">BcabD6B2_07820</name>
</gene>
<feature type="region of interest" description="Disordered" evidence="1">
    <location>
        <begin position="1"/>
        <end position="33"/>
    </location>
</feature>
<evidence type="ECO:0000313" key="3">
    <source>
        <dbReference type="Proteomes" id="UP001497744"/>
    </source>
</evidence>
<reference evidence="2 3" key="1">
    <citation type="submission" date="2021-06" db="EMBL/GenBank/DDBJ databases">
        <title>Genome sequence of Babesia caballi.</title>
        <authorList>
            <person name="Yamagishi J."/>
            <person name="Kidaka T."/>
            <person name="Ochi A."/>
        </authorList>
    </citation>
    <scope>NUCLEOTIDE SEQUENCE [LARGE SCALE GENOMIC DNA]</scope>
    <source>
        <strain evidence="2">USDA-D6B2</strain>
    </source>
</reference>
<dbReference type="EMBL" id="BPLF01000001">
    <property type="protein sequence ID" value="GIX61347.1"/>
    <property type="molecule type" value="Genomic_DNA"/>
</dbReference>
<comment type="caution">
    <text evidence="2">The sequence shown here is derived from an EMBL/GenBank/DDBJ whole genome shotgun (WGS) entry which is preliminary data.</text>
</comment>
<feature type="compositionally biased region" description="Polar residues" evidence="1">
    <location>
        <begin position="1"/>
        <end position="19"/>
    </location>
</feature>
<protein>
    <submittedName>
        <fullName evidence="2">Phage regulatory protein Rha family</fullName>
    </submittedName>
</protein>
<keyword evidence="3" id="KW-1185">Reference proteome</keyword>